<organism evidence="3 4">
    <name type="scientific">Moniliophthora roreri</name>
    <name type="common">Frosty pod rot fungus</name>
    <name type="synonym">Monilia roreri</name>
    <dbReference type="NCBI Taxonomy" id="221103"/>
    <lineage>
        <taxon>Eukaryota</taxon>
        <taxon>Fungi</taxon>
        <taxon>Dikarya</taxon>
        <taxon>Basidiomycota</taxon>
        <taxon>Agaricomycotina</taxon>
        <taxon>Agaricomycetes</taxon>
        <taxon>Agaricomycetidae</taxon>
        <taxon>Agaricales</taxon>
        <taxon>Marasmiineae</taxon>
        <taxon>Marasmiaceae</taxon>
        <taxon>Moniliophthora</taxon>
    </lineage>
</organism>
<protein>
    <submittedName>
        <fullName evidence="3">Uncharacterized protein</fullName>
    </submittedName>
</protein>
<sequence>MATKTHTTAQNHLQTPMDNLTGGQTLDGKGAKSENKTESQPKAKVESKTNRGYYNYNENGAQNNNNGDGIQSNAPKLSLTDFVIGISVIFFLAYIFKCL</sequence>
<keyword evidence="2" id="KW-0472">Membrane</keyword>
<feature type="transmembrane region" description="Helical" evidence="2">
    <location>
        <begin position="77"/>
        <end position="96"/>
    </location>
</feature>
<feature type="compositionally biased region" description="Polar residues" evidence="1">
    <location>
        <begin position="1"/>
        <end position="24"/>
    </location>
</feature>
<dbReference type="AlphaFoldDB" id="A0A0W0EVN8"/>
<proteinExistence type="predicted"/>
<dbReference type="Proteomes" id="UP000054988">
    <property type="component" value="Unassembled WGS sequence"/>
</dbReference>
<keyword evidence="2" id="KW-0812">Transmembrane</keyword>
<reference evidence="3 4" key="1">
    <citation type="submission" date="2015-12" db="EMBL/GenBank/DDBJ databases">
        <title>Draft genome sequence of Moniliophthora roreri, the causal agent of frosty pod rot of cacao.</title>
        <authorList>
            <person name="Aime M.C."/>
            <person name="Diaz-Valderrama J.R."/>
            <person name="Kijpornyongpan T."/>
            <person name="Phillips-Mora W."/>
        </authorList>
    </citation>
    <scope>NUCLEOTIDE SEQUENCE [LARGE SCALE GENOMIC DNA]</scope>
    <source>
        <strain evidence="3 4">MCA 2952</strain>
    </source>
</reference>
<feature type="compositionally biased region" description="Basic and acidic residues" evidence="1">
    <location>
        <begin position="29"/>
        <end position="49"/>
    </location>
</feature>
<evidence type="ECO:0000313" key="4">
    <source>
        <dbReference type="Proteomes" id="UP000054988"/>
    </source>
</evidence>
<evidence type="ECO:0000313" key="3">
    <source>
        <dbReference type="EMBL" id="KTB28124.1"/>
    </source>
</evidence>
<dbReference type="EMBL" id="LATX01002503">
    <property type="protein sequence ID" value="KTB28124.1"/>
    <property type="molecule type" value="Genomic_DNA"/>
</dbReference>
<name>A0A0W0EVN8_MONRR</name>
<feature type="region of interest" description="Disordered" evidence="1">
    <location>
        <begin position="1"/>
        <end position="72"/>
    </location>
</feature>
<feature type="compositionally biased region" description="Low complexity" evidence="1">
    <location>
        <begin position="52"/>
        <end position="67"/>
    </location>
</feature>
<accession>A0A0W0EVN8</accession>
<evidence type="ECO:0000256" key="1">
    <source>
        <dbReference type="SAM" id="MobiDB-lite"/>
    </source>
</evidence>
<gene>
    <name evidence="3" type="ORF">WG66_19327</name>
</gene>
<comment type="caution">
    <text evidence="3">The sequence shown here is derived from an EMBL/GenBank/DDBJ whole genome shotgun (WGS) entry which is preliminary data.</text>
</comment>
<keyword evidence="2" id="KW-1133">Transmembrane helix</keyword>
<evidence type="ECO:0000256" key="2">
    <source>
        <dbReference type="SAM" id="Phobius"/>
    </source>
</evidence>